<keyword evidence="3" id="KW-1185">Reference proteome</keyword>
<dbReference type="GeneID" id="73344907"/>
<dbReference type="RefSeq" id="XP_049147042.1">
    <property type="nucleotide sequence ID" value="XM_049289897.1"/>
</dbReference>
<reference evidence="2" key="1">
    <citation type="journal article" date="2021" name="Mol. Plant Microbe Interact.">
        <title>Complete Genome Sequence of the Plant-Pathogenic Fungus Colletotrichum lupini.</title>
        <authorList>
            <person name="Baroncelli R."/>
            <person name="Pensec F."/>
            <person name="Da Lio D."/>
            <person name="Boufleur T."/>
            <person name="Vicente I."/>
            <person name="Sarrocco S."/>
            <person name="Picot A."/>
            <person name="Baraldi E."/>
            <person name="Sukno S."/>
            <person name="Thon M."/>
            <person name="Le Floch G."/>
        </authorList>
    </citation>
    <scope>NUCLEOTIDE SEQUENCE</scope>
    <source>
        <strain evidence="2">IMI 504893</strain>
    </source>
</reference>
<sequence>MPAPFSSGIHANFIPNTVKAPDLVVPVSADFPKGKDSASSQLPFLCNVASHVVPDQMFPVIPIPGLLDSADSPPSQSTFIVFPPSINFTPTIPAGFTPRTLSTRRLLILIVFTKKTPDHEASFVQTWDDCGSLSSSRLTAFHLPLLDPSPVKLWPDDITTTTERGASQTHPPPGQSTHDSLRRFFTATFNASPLPWFVRPPALAHSHILPGLCDPCGRSLAGPPPPPPPPHPSLGLGGLSPPSDSSRPPRYFDYESDFLASVSSSLARRIDDDSPFKVFANRVFVCQAVTRVIESTRCPEDIPPDLIKTDPASQGAQRERH</sequence>
<accession>A0A9Q8SY83</accession>
<evidence type="ECO:0000313" key="3">
    <source>
        <dbReference type="Proteomes" id="UP000830671"/>
    </source>
</evidence>
<feature type="region of interest" description="Disordered" evidence="1">
    <location>
        <begin position="299"/>
        <end position="321"/>
    </location>
</feature>
<evidence type="ECO:0000313" key="2">
    <source>
        <dbReference type="EMBL" id="UQC85428.1"/>
    </source>
</evidence>
<feature type="region of interest" description="Disordered" evidence="1">
    <location>
        <begin position="219"/>
        <end position="250"/>
    </location>
</feature>
<evidence type="ECO:0000256" key="1">
    <source>
        <dbReference type="SAM" id="MobiDB-lite"/>
    </source>
</evidence>
<organism evidence="2 3">
    <name type="scientific">Colletotrichum lupini</name>
    <dbReference type="NCBI Taxonomy" id="145971"/>
    <lineage>
        <taxon>Eukaryota</taxon>
        <taxon>Fungi</taxon>
        <taxon>Dikarya</taxon>
        <taxon>Ascomycota</taxon>
        <taxon>Pezizomycotina</taxon>
        <taxon>Sordariomycetes</taxon>
        <taxon>Hypocreomycetidae</taxon>
        <taxon>Glomerellales</taxon>
        <taxon>Glomerellaceae</taxon>
        <taxon>Colletotrichum</taxon>
        <taxon>Colletotrichum acutatum species complex</taxon>
    </lineage>
</organism>
<proteinExistence type="predicted"/>
<feature type="compositionally biased region" description="Low complexity" evidence="1">
    <location>
        <begin position="239"/>
        <end position="249"/>
    </location>
</feature>
<feature type="compositionally biased region" description="Pro residues" evidence="1">
    <location>
        <begin position="222"/>
        <end position="232"/>
    </location>
</feature>
<dbReference type="Proteomes" id="UP000830671">
    <property type="component" value="Chromosome 5"/>
</dbReference>
<protein>
    <submittedName>
        <fullName evidence="2">Uncharacterized protein</fullName>
    </submittedName>
</protein>
<dbReference type="AlphaFoldDB" id="A0A9Q8SY83"/>
<gene>
    <name evidence="2" type="ORF">CLUP02_10925</name>
</gene>
<feature type="compositionally biased region" description="Polar residues" evidence="1">
    <location>
        <begin position="311"/>
        <end position="321"/>
    </location>
</feature>
<dbReference type="KEGG" id="clup:CLUP02_10925"/>
<dbReference type="EMBL" id="CP019477">
    <property type="protein sequence ID" value="UQC85428.1"/>
    <property type="molecule type" value="Genomic_DNA"/>
</dbReference>
<name>A0A9Q8SY83_9PEZI</name>